<accession>A0ABU5RSN1</accession>
<gene>
    <name evidence="1" type="ORF">VB738_05705</name>
</gene>
<dbReference type="SUPFAM" id="SSF55961">
    <property type="entry name" value="Bet v1-like"/>
    <property type="match status" value="1"/>
</dbReference>
<name>A0ABU5RSN1_9CYAN</name>
<comment type="caution">
    <text evidence="1">The sequence shown here is derived from an EMBL/GenBank/DDBJ whole genome shotgun (WGS) entry which is preliminary data.</text>
</comment>
<dbReference type="Proteomes" id="UP001304461">
    <property type="component" value="Unassembled WGS sequence"/>
</dbReference>
<keyword evidence="2" id="KW-1185">Reference proteome</keyword>
<sequence>MKRLAYSIKINKPVNLVYEKLMDKAVYPAWAKAWGEGMTYEGEWKEGQHISFFDKTQGGTKVLIERIVPHETIKMKHVAMVNPQNIEVSLTDQMMRKWIGSREDYFFRNEGDVTTLEVVMVADEAFEEMMNAWSQALQLFKNACEA</sequence>
<protein>
    <submittedName>
        <fullName evidence="1">SRPBCC domain-containing protein</fullName>
    </submittedName>
</protein>
<evidence type="ECO:0000313" key="2">
    <source>
        <dbReference type="Proteomes" id="UP001304461"/>
    </source>
</evidence>
<proteinExistence type="predicted"/>
<reference evidence="1 2" key="1">
    <citation type="submission" date="2023-12" db="EMBL/GenBank/DDBJ databases">
        <title>Baltic Sea Cyanobacteria.</title>
        <authorList>
            <person name="Delbaje E."/>
            <person name="Fewer D.P."/>
            <person name="Shishido T.K."/>
        </authorList>
    </citation>
    <scope>NUCLEOTIDE SEQUENCE [LARGE SCALE GENOMIC DNA]</scope>
    <source>
        <strain evidence="1 2">UHCC 0139</strain>
    </source>
</reference>
<dbReference type="EMBL" id="JAYGHX010000002">
    <property type="protein sequence ID" value="MEA5390755.1"/>
    <property type="molecule type" value="Genomic_DNA"/>
</dbReference>
<dbReference type="Gene3D" id="3.30.530.20">
    <property type="match status" value="1"/>
</dbReference>
<dbReference type="InterPro" id="IPR023393">
    <property type="entry name" value="START-like_dom_sf"/>
</dbReference>
<dbReference type="RefSeq" id="WP_323304821.1">
    <property type="nucleotide sequence ID" value="NZ_JAYGHX010000002.1"/>
</dbReference>
<organism evidence="1 2">
    <name type="scientific">Cyanobium gracile UHCC 0139</name>
    <dbReference type="NCBI Taxonomy" id="3110308"/>
    <lineage>
        <taxon>Bacteria</taxon>
        <taxon>Bacillati</taxon>
        <taxon>Cyanobacteriota</taxon>
        <taxon>Cyanophyceae</taxon>
        <taxon>Synechococcales</taxon>
        <taxon>Prochlorococcaceae</taxon>
        <taxon>Cyanobium</taxon>
    </lineage>
</organism>
<evidence type="ECO:0000313" key="1">
    <source>
        <dbReference type="EMBL" id="MEA5390755.1"/>
    </source>
</evidence>